<dbReference type="AlphaFoldDB" id="A0A9P4Z3U4"/>
<dbReference type="EMBL" id="JAANYQ010000002">
    <property type="protein sequence ID" value="KAF4126119.1"/>
    <property type="molecule type" value="Genomic_DNA"/>
</dbReference>
<evidence type="ECO:0000256" key="3">
    <source>
        <dbReference type="ARBA" id="ARBA00023128"/>
    </source>
</evidence>
<dbReference type="Proteomes" id="UP000749293">
    <property type="component" value="Unassembled WGS sequence"/>
</dbReference>
<keyword evidence="4" id="KW-1015">Disulfide bond</keyword>
<dbReference type="RefSeq" id="XP_035324771.1">
    <property type="nucleotide sequence ID" value="XM_035463347.1"/>
</dbReference>
<dbReference type="InterPro" id="IPR048281">
    <property type="entry name" value="COA6_fun"/>
</dbReference>
<proteinExistence type="inferred from homology"/>
<keyword evidence="7" id="KW-1185">Reference proteome</keyword>
<reference evidence="6" key="1">
    <citation type="submission" date="2020-03" db="EMBL/GenBank/DDBJ databases">
        <title>Site-based positive gene gene selection in Geosmithia morbida across the United States reveals a broad range of putative effectors and factors for local host and environmental adapation.</title>
        <authorList>
            <person name="Onufrak A."/>
            <person name="Murdoch R.W."/>
            <person name="Gazis R."/>
            <person name="Huff M."/>
            <person name="Staton M."/>
            <person name="Klingeman W."/>
            <person name="Hadziabdic D."/>
        </authorList>
    </citation>
    <scope>NUCLEOTIDE SEQUENCE</scope>
    <source>
        <strain evidence="6">1262</strain>
    </source>
</reference>
<dbReference type="Pfam" id="PF02297">
    <property type="entry name" value="COX6B"/>
    <property type="match status" value="1"/>
</dbReference>
<evidence type="ECO:0000256" key="5">
    <source>
        <dbReference type="SAM" id="MobiDB-lite"/>
    </source>
</evidence>
<evidence type="ECO:0000256" key="2">
    <source>
        <dbReference type="ARBA" id="ARBA00006425"/>
    </source>
</evidence>
<comment type="caution">
    <text evidence="6">The sequence shown here is derived from an EMBL/GenBank/DDBJ whole genome shotgun (WGS) entry which is preliminary data.</text>
</comment>
<keyword evidence="3" id="KW-0496">Mitochondrion</keyword>
<dbReference type="PANTHER" id="PTHR47677:SF1">
    <property type="entry name" value="CYTOCHROME C OXIDASE ASSEMBLY FACTOR 6"/>
    <property type="match status" value="1"/>
</dbReference>
<evidence type="ECO:0000256" key="1">
    <source>
        <dbReference type="ARBA" id="ARBA00004173"/>
    </source>
</evidence>
<dbReference type="PANTHER" id="PTHR47677">
    <property type="entry name" value="CYTOCHROME C OXIDASE ASSEMBLY FACTOR 6"/>
    <property type="match status" value="1"/>
</dbReference>
<dbReference type="InterPro" id="IPR048280">
    <property type="entry name" value="COX6B-like"/>
</dbReference>
<sequence length="149" mass="16599">MVWPFSSSSTRGDAIRSGDAIPTRSERQKCWAARDAYFACLDAHAIDDPVKEAGRADLTFCADQSRLLDSNCSAAWVKYFKQWRVADLQKRRRLDELRRQGAQEMVVTSTFAPLQTDPSSPPSASPSASAGRGVKSKDDIQDMLDRKRS</sequence>
<dbReference type="Gene3D" id="1.10.10.140">
    <property type="entry name" value="Cytochrome c oxidase, subunit VIb"/>
    <property type="match status" value="1"/>
</dbReference>
<evidence type="ECO:0000313" key="6">
    <source>
        <dbReference type="EMBL" id="KAF4126119.1"/>
    </source>
</evidence>
<feature type="region of interest" description="Disordered" evidence="5">
    <location>
        <begin position="1"/>
        <end position="20"/>
    </location>
</feature>
<protein>
    <submittedName>
        <fullName evidence="6">Cytochrome c oxidase assembly factor 6</fullName>
    </submittedName>
</protein>
<comment type="similarity">
    <text evidence="2">Belongs to the cytochrome c oxidase subunit 6B family.</text>
</comment>
<feature type="compositionally biased region" description="Polar residues" evidence="5">
    <location>
        <begin position="1"/>
        <end position="11"/>
    </location>
</feature>
<dbReference type="OrthoDB" id="5545577at2759"/>
<dbReference type="SUPFAM" id="SSF47694">
    <property type="entry name" value="Cytochrome c oxidase subunit h"/>
    <property type="match status" value="1"/>
</dbReference>
<gene>
    <name evidence="6" type="ORF">GMORB2_1365</name>
</gene>
<dbReference type="GO" id="GO:0033617">
    <property type="term" value="P:mitochondrial respiratory chain complex IV assembly"/>
    <property type="evidence" value="ECO:0007669"/>
    <property type="project" value="TreeGrafter"/>
</dbReference>
<dbReference type="InterPro" id="IPR036549">
    <property type="entry name" value="CX6/COA6-like_sf"/>
</dbReference>
<feature type="region of interest" description="Disordered" evidence="5">
    <location>
        <begin position="109"/>
        <end position="149"/>
    </location>
</feature>
<name>A0A9P4Z3U4_9HYPO</name>
<evidence type="ECO:0000256" key="4">
    <source>
        <dbReference type="ARBA" id="ARBA00023157"/>
    </source>
</evidence>
<dbReference type="GeneID" id="55967595"/>
<evidence type="ECO:0000313" key="7">
    <source>
        <dbReference type="Proteomes" id="UP000749293"/>
    </source>
</evidence>
<feature type="compositionally biased region" description="Basic and acidic residues" evidence="5">
    <location>
        <begin position="135"/>
        <end position="149"/>
    </location>
</feature>
<comment type="subcellular location">
    <subcellularLocation>
        <location evidence="1">Mitochondrion</location>
    </subcellularLocation>
</comment>
<accession>A0A9P4Z3U4</accession>
<dbReference type="GO" id="GO:0005758">
    <property type="term" value="C:mitochondrial intermembrane space"/>
    <property type="evidence" value="ECO:0007669"/>
    <property type="project" value="TreeGrafter"/>
</dbReference>
<organism evidence="6 7">
    <name type="scientific">Geosmithia morbida</name>
    <dbReference type="NCBI Taxonomy" id="1094350"/>
    <lineage>
        <taxon>Eukaryota</taxon>
        <taxon>Fungi</taxon>
        <taxon>Dikarya</taxon>
        <taxon>Ascomycota</taxon>
        <taxon>Pezizomycotina</taxon>
        <taxon>Sordariomycetes</taxon>
        <taxon>Hypocreomycetidae</taxon>
        <taxon>Hypocreales</taxon>
        <taxon>Bionectriaceae</taxon>
        <taxon>Geosmithia</taxon>
    </lineage>
</organism>